<protein>
    <submittedName>
        <fullName evidence="1">Uncharacterized protein</fullName>
    </submittedName>
</protein>
<name>A0A0A9RDW2_ARUDO</name>
<accession>A0A0A9RDW2</accession>
<reference evidence="1" key="1">
    <citation type="submission" date="2014-09" db="EMBL/GenBank/DDBJ databases">
        <authorList>
            <person name="Magalhaes I.L.F."/>
            <person name="Oliveira U."/>
            <person name="Santos F.R."/>
            <person name="Vidigal T.H.D.A."/>
            <person name="Brescovit A.D."/>
            <person name="Santos A.J."/>
        </authorList>
    </citation>
    <scope>NUCLEOTIDE SEQUENCE</scope>
    <source>
        <tissue evidence="1">Shoot tissue taken approximately 20 cm above the soil surface</tissue>
    </source>
</reference>
<organism evidence="1">
    <name type="scientific">Arundo donax</name>
    <name type="common">Giant reed</name>
    <name type="synonym">Donax arundinaceus</name>
    <dbReference type="NCBI Taxonomy" id="35708"/>
    <lineage>
        <taxon>Eukaryota</taxon>
        <taxon>Viridiplantae</taxon>
        <taxon>Streptophyta</taxon>
        <taxon>Embryophyta</taxon>
        <taxon>Tracheophyta</taxon>
        <taxon>Spermatophyta</taxon>
        <taxon>Magnoliopsida</taxon>
        <taxon>Liliopsida</taxon>
        <taxon>Poales</taxon>
        <taxon>Poaceae</taxon>
        <taxon>PACMAD clade</taxon>
        <taxon>Arundinoideae</taxon>
        <taxon>Arundineae</taxon>
        <taxon>Arundo</taxon>
    </lineage>
</organism>
<reference evidence="1" key="2">
    <citation type="journal article" date="2015" name="Data Brief">
        <title>Shoot transcriptome of the giant reed, Arundo donax.</title>
        <authorList>
            <person name="Barrero R.A."/>
            <person name="Guerrero F.D."/>
            <person name="Moolhuijzen P."/>
            <person name="Goolsby J.A."/>
            <person name="Tidwell J."/>
            <person name="Bellgard S.E."/>
            <person name="Bellgard M.I."/>
        </authorList>
    </citation>
    <scope>NUCLEOTIDE SEQUENCE</scope>
    <source>
        <tissue evidence="1">Shoot tissue taken approximately 20 cm above the soil surface</tissue>
    </source>
</reference>
<evidence type="ECO:0000313" key="1">
    <source>
        <dbReference type="EMBL" id="JAE03250.1"/>
    </source>
</evidence>
<proteinExistence type="predicted"/>
<dbReference type="EMBL" id="GBRH01194646">
    <property type="protein sequence ID" value="JAE03250.1"/>
    <property type="molecule type" value="Transcribed_RNA"/>
</dbReference>
<sequence>MSKARQHGRDALDVVVADQANSVIRQRLQLSGNGKDGARGTAVAFGWSAACHACLRSAEADASAAGRRGWGMARVCWWRGLRVLFFLET</sequence>
<dbReference type="AlphaFoldDB" id="A0A0A9RDW2"/>